<feature type="compositionally biased region" description="Basic and acidic residues" evidence="1">
    <location>
        <begin position="206"/>
        <end position="216"/>
    </location>
</feature>
<evidence type="ECO:0000256" key="1">
    <source>
        <dbReference type="SAM" id="MobiDB-lite"/>
    </source>
</evidence>
<dbReference type="SUPFAM" id="SSF55729">
    <property type="entry name" value="Acyl-CoA N-acyltransferases (Nat)"/>
    <property type="match status" value="1"/>
</dbReference>
<reference evidence="2 3" key="1">
    <citation type="submission" date="2023-08" db="EMBL/GenBank/DDBJ databases">
        <title>Bioegradation of LLDPE and BLDPE plastic by marine bacteria from coast plastic debris.</title>
        <authorList>
            <person name="Rong Z."/>
        </authorList>
    </citation>
    <scope>NUCLEOTIDE SEQUENCE [LARGE SCALE GENOMIC DNA]</scope>
    <source>
        <strain evidence="2 3">Z-2</strain>
    </source>
</reference>
<proteinExistence type="predicted"/>
<keyword evidence="3" id="KW-1185">Reference proteome</keyword>
<organism evidence="2 3">
    <name type="scientific">Gordonia westfalica</name>
    <dbReference type="NCBI Taxonomy" id="158898"/>
    <lineage>
        <taxon>Bacteria</taxon>
        <taxon>Bacillati</taxon>
        <taxon>Actinomycetota</taxon>
        <taxon>Actinomycetes</taxon>
        <taxon>Mycobacteriales</taxon>
        <taxon>Gordoniaceae</taxon>
        <taxon>Gordonia</taxon>
    </lineage>
</organism>
<comment type="caution">
    <text evidence="2">The sequence shown here is derived from an EMBL/GenBank/DDBJ whole genome shotgun (WGS) entry which is preliminary data.</text>
</comment>
<dbReference type="Proteomes" id="UP001265083">
    <property type="component" value="Unassembled WGS sequence"/>
</dbReference>
<dbReference type="InterPro" id="IPR016181">
    <property type="entry name" value="Acyl_CoA_acyltransferase"/>
</dbReference>
<dbReference type="RefSeq" id="WP_310950021.1">
    <property type="nucleotide sequence ID" value="NZ_JAVLUS010000005.1"/>
</dbReference>
<name>A0ABU2GS39_9ACTN</name>
<dbReference type="EMBL" id="JAVLUS010000005">
    <property type="protein sequence ID" value="MDS1113715.1"/>
    <property type="molecule type" value="Genomic_DNA"/>
</dbReference>
<evidence type="ECO:0000313" key="3">
    <source>
        <dbReference type="Proteomes" id="UP001265083"/>
    </source>
</evidence>
<gene>
    <name evidence="2" type="ORF">RD149_08035</name>
</gene>
<sequence>MNGDQSDGIETIILDADDLGPGIDLLADSLHDIPLYTWLLGERVSDRSLRRWLAEILVRPLLGVGCVIGARRDGRLVGMLVFQPHDTDLSPGGEPPLTPADFTVLANVPGVRERVAELLTSTRLASPVDDAVNLRIAIVAPEERGGRALIGMMREIERFCIAASRPYYAWTGSEDLRRYYTQVWGASEFAVQDWNGITMYGLVSDRPPRPRPEPDPARGSSRSGSDDHIRHVLGSNC</sequence>
<protein>
    <recommendedName>
        <fullName evidence="4">N-acetyltransferase domain-containing protein</fullName>
    </recommendedName>
</protein>
<dbReference type="Gene3D" id="3.40.630.30">
    <property type="match status" value="1"/>
</dbReference>
<evidence type="ECO:0008006" key="4">
    <source>
        <dbReference type="Google" id="ProtNLM"/>
    </source>
</evidence>
<accession>A0ABU2GS39</accession>
<evidence type="ECO:0000313" key="2">
    <source>
        <dbReference type="EMBL" id="MDS1113715.1"/>
    </source>
</evidence>
<feature type="region of interest" description="Disordered" evidence="1">
    <location>
        <begin position="202"/>
        <end position="237"/>
    </location>
</feature>